<dbReference type="Proteomes" id="UP000285343">
    <property type="component" value="Unassembled WGS sequence"/>
</dbReference>
<dbReference type="Proteomes" id="UP000186549">
    <property type="component" value="Unassembled WGS sequence"/>
</dbReference>
<evidence type="ECO:0000313" key="8">
    <source>
        <dbReference type="EMBL" id="RGI78197.1"/>
    </source>
</evidence>
<dbReference type="EMBL" id="WCTL01000010">
    <property type="protein sequence ID" value="KAB4235675.1"/>
    <property type="molecule type" value="Genomic_DNA"/>
</dbReference>
<protein>
    <submittedName>
        <fullName evidence="7">Gluconolaconase</fullName>
    </submittedName>
    <submittedName>
        <fullName evidence="6">Glycosyl hydrolase family 28-related protein</fullName>
    </submittedName>
    <submittedName>
        <fullName evidence="4">Pectate lyase superfamily protein</fullName>
    </submittedName>
</protein>
<evidence type="ECO:0000313" key="5">
    <source>
        <dbReference type="EMBL" id="KAB4235675.1"/>
    </source>
</evidence>
<name>A0A139JZQ0_BACUN</name>
<evidence type="ECO:0000313" key="13">
    <source>
        <dbReference type="Proteomes" id="UP000285343"/>
    </source>
</evidence>
<proteinExistence type="predicted"/>
<dbReference type="PATRIC" id="fig|820.27.peg.3218"/>
<dbReference type="Gene3D" id="2.120.10.30">
    <property type="entry name" value="TolB, C-terminal domain"/>
    <property type="match status" value="1"/>
</dbReference>
<dbReference type="RefSeq" id="WP_022401936.1">
    <property type="nucleotide sequence ID" value="NZ_CACRTC010000017.1"/>
</dbReference>
<evidence type="ECO:0000256" key="1">
    <source>
        <dbReference type="SAM" id="MobiDB-lite"/>
    </source>
</evidence>
<dbReference type="GO" id="GO:0016829">
    <property type="term" value="F:lyase activity"/>
    <property type="evidence" value="ECO:0007669"/>
    <property type="project" value="UniProtKB-KW"/>
</dbReference>
<accession>A0A139JZQ0</accession>
<reference evidence="6" key="5">
    <citation type="submission" date="2022-10" db="EMBL/GenBank/DDBJ databases">
        <title>Human gut microbiome strain richness.</title>
        <authorList>
            <person name="Chen-Liaw A."/>
        </authorList>
    </citation>
    <scope>NUCLEOTIDE SEQUENCE</scope>
    <source>
        <strain evidence="6">BSD2780061687st1_G10_BSD2780061687b_171204</strain>
    </source>
</reference>
<evidence type="ECO:0000313" key="6">
    <source>
        <dbReference type="EMBL" id="MDC1855501.1"/>
    </source>
</evidence>
<dbReference type="SUPFAM" id="SSF51126">
    <property type="entry name" value="Pectin lyase-like"/>
    <property type="match status" value="2"/>
</dbReference>
<feature type="domain" description="Rhamnogalacturonase A/B/Epimerase-like pectate lyase" evidence="3">
    <location>
        <begin position="375"/>
        <end position="428"/>
    </location>
</feature>
<dbReference type="InterPro" id="IPR011050">
    <property type="entry name" value="Pectin_lyase_fold/virulence"/>
</dbReference>
<feature type="signal peptide" evidence="2">
    <location>
        <begin position="1"/>
        <end position="25"/>
    </location>
</feature>
<dbReference type="Proteomes" id="UP000263754">
    <property type="component" value="Unassembled WGS sequence"/>
</dbReference>
<gene>
    <name evidence="7" type="ORF">BHV79_18965</name>
    <name evidence="9" type="ORF">DWW14_04620</name>
    <name evidence="8" type="ORF">DXD90_04425</name>
    <name evidence="4" type="ORF">ERS852554_02155</name>
    <name evidence="5" type="ORF">GAP47_12655</name>
    <name evidence="6" type="ORF">POZ22_12010</name>
</gene>
<dbReference type="STRING" id="820.ERS852554_02155"/>
<dbReference type="PANTHER" id="PTHR47572:SF4">
    <property type="entry name" value="LACTONASE DRP35"/>
    <property type="match status" value="1"/>
</dbReference>
<dbReference type="EMBL" id="QSOF01000004">
    <property type="protein sequence ID" value="RGI78197.1"/>
    <property type="molecule type" value="Genomic_DNA"/>
</dbReference>
<reference evidence="12 13" key="3">
    <citation type="submission" date="2018-08" db="EMBL/GenBank/DDBJ databases">
        <title>A genome reference for cultivated species of the human gut microbiota.</title>
        <authorList>
            <person name="Zou Y."/>
            <person name="Xue W."/>
            <person name="Luo G."/>
        </authorList>
    </citation>
    <scope>NUCLEOTIDE SEQUENCE [LARGE SCALE GENOMIC DNA]</scope>
    <source>
        <strain evidence="9 13">AF14-42</strain>
        <strain evidence="8 12">TM10-17</strain>
    </source>
</reference>
<feature type="chain" id="PRO_5014530794" evidence="2">
    <location>
        <begin position="26"/>
        <end position="1000"/>
    </location>
</feature>
<reference evidence="5 14" key="4">
    <citation type="journal article" date="2019" name="Nat. Med.">
        <title>A library of human gut bacterial isolates paired with longitudinal multiomics data enables mechanistic microbiome research.</title>
        <authorList>
            <person name="Poyet M."/>
            <person name="Groussin M."/>
            <person name="Gibbons S.M."/>
            <person name="Avila-Pacheco J."/>
            <person name="Jiang X."/>
            <person name="Kearney S.M."/>
            <person name="Perrotta A.R."/>
            <person name="Berdy B."/>
            <person name="Zhao S."/>
            <person name="Lieberman T.D."/>
            <person name="Swanson P.K."/>
            <person name="Smith M."/>
            <person name="Roesemann S."/>
            <person name="Alexander J.E."/>
            <person name="Rich S.A."/>
            <person name="Livny J."/>
            <person name="Vlamakis H."/>
            <person name="Clish C."/>
            <person name="Bullock K."/>
            <person name="Deik A."/>
            <person name="Scott J."/>
            <person name="Pierce K.A."/>
            <person name="Xavier R.J."/>
            <person name="Alm E.J."/>
        </authorList>
    </citation>
    <scope>NUCLEOTIDE SEQUENCE [LARGE SCALE GENOMIC DNA]</scope>
    <source>
        <strain evidence="5 14">BIOML-A5</strain>
    </source>
</reference>
<evidence type="ECO:0000313" key="11">
    <source>
        <dbReference type="Proteomes" id="UP000186549"/>
    </source>
</evidence>
<dbReference type="EMBL" id="MNQU01000340">
    <property type="protein sequence ID" value="OKZ28543.1"/>
    <property type="molecule type" value="Genomic_DNA"/>
</dbReference>
<feature type="domain" description="Rhamnogalacturonase A/B/Epimerase-like pectate lyase" evidence="3">
    <location>
        <begin position="48"/>
        <end position="257"/>
    </location>
</feature>
<dbReference type="InterPro" id="IPR011042">
    <property type="entry name" value="6-blade_b-propeller_TolB-like"/>
</dbReference>
<dbReference type="PANTHER" id="PTHR47572">
    <property type="entry name" value="LIPOPROTEIN-RELATED"/>
    <property type="match status" value="1"/>
</dbReference>
<dbReference type="SUPFAM" id="SSF63829">
    <property type="entry name" value="Calcium-dependent phosphotriesterase"/>
    <property type="match status" value="1"/>
</dbReference>
<dbReference type="EMBL" id="QRZC01000004">
    <property type="protein sequence ID" value="RGV44486.1"/>
    <property type="molecule type" value="Genomic_DNA"/>
</dbReference>
<dbReference type="EMBL" id="CZBF01000003">
    <property type="protein sequence ID" value="CUP88941.1"/>
    <property type="molecule type" value="Genomic_DNA"/>
</dbReference>
<dbReference type="InterPro" id="IPR012334">
    <property type="entry name" value="Pectin_lyas_fold"/>
</dbReference>
<dbReference type="GO" id="GO:0016787">
    <property type="term" value="F:hydrolase activity"/>
    <property type="evidence" value="ECO:0007669"/>
    <property type="project" value="UniProtKB-KW"/>
</dbReference>
<dbReference type="Gene3D" id="2.160.20.10">
    <property type="entry name" value="Single-stranded right-handed beta-helix, Pectin lyase-like"/>
    <property type="match status" value="2"/>
</dbReference>
<dbReference type="InterPro" id="IPR024535">
    <property type="entry name" value="RHGA/B-epi-like_pectate_lyase"/>
</dbReference>
<dbReference type="Proteomes" id="UP000095788">
    <property type="component" value="Unassembled WGS sequence"/>
</dbReference>
<evidence type="ECO:0000313" key="9">
    <source>
        <dbReference type="EMBL" id="RGV44486.1"/>
    </source>
</evidence>
<evidence type="ECO:0000256" key="2">
    <source>
        <dbReference type="SAM" id="SignalP"/>
    </source>
</evidence>
<dbReference type="AlphaFoldDB" id="A0A139JZQ0"/>
<reference evidence="4 10" key="1">
    <citation type="submission" date="2015-09" db="EMBL/GenBank/DDBJ databases">
        <authorList>
            <consortium name="Pathogen Informatics"/>
        </authorList>
    </citation>
    <scope>NUCLEOTIDE SEQUENCE [LARGE SCALE GENOMIC DNA]</scope>
    <source>
        <strain evidence="4 10">2789STDY5834942</strain>
    </source>
</reference>
<keyword evidence="2" id="KW-0732">Signal</keyword>
<dbReference type="Proteomes" id="UP000462376">
    <property type="component" value="Unassembled WGS sequence"/>
</dbReference>
<feature type="region of interest" description="Disordered" evidence="1">
    <location>
        <begin position="503"/>
        <end position="534"/>
    </location>
</feature>
<evidence type="ECO:0000313" key="14">
    <source>
        <dbReference type="Proteomes" id="UP000462376"/>
    </source>
</evidence>
<keyword evidence="6" id="KW-0378">Hydrolase</keyword>
<dbReference type="Pfam" id="PF12708">
    <property type="entry name" value="Pect-lyase_RHGA_epim"/>
    <property type="match status" value="2"/>
</dbReference>
<dbReference type="EMBL" id="JAQNSB010000017">
    <property type="protein sequence ID" value="MDC1855501.1"/>
    <property type="molecule type" value="Genomic_DNA"/>
</dbReference>
<evidence type="ECO:0000259" key="3">
    <source>
        <dbReference type="Pfam" id="PF12708"/>
    </source>
</evidence>
<sequence length="1000" mass="112095">MRNYQIMRYLLIVCWIIGNMPSGWAAEGGSTYTQRPDDPEAFYFTPENYGFKADGKSDVTDALQEAINQVKREKNFGILFLPEGNYRISKTIQIPSSIRLIGYGKKRPVIYLGADTPGFQTTQNYMIWFTGGLAQEGRKPSDAGAGTFYSAVSNVDFRIDKGNPQAVAIRAHFAQHGFINHCDIRIGSGKAGMYDVGNELEDVRFYGGEYGIISSRTSPGWPMMMVDTYFEGQRKAAVYSKEVGFAIVNMHVKNTPVAFEMAENLADRLHVENSLWENISEAGVRVSVEGNTFSQLNLVNVDCRNVPVLVGYAQSGKKVAGKAKMYRVKEFTYGLVYQDLNDASSFREICEIEPVAKLPVTLGKDLPVLPAMETWVNIRDLGAKGDGETDDTEVFEKAVSLHKNIYVPQGWYRLTRTLKLSPGTKLIGLHPFGTQFLLKESEPAFSGFGVPVPLVESSEGGDDVLNGIGINTGAYNYRAVGCKWMAGERSYLNDVKFVGGHGTLRKPAPNASGQSSYRRGERRISSPSSPVMETGKDMAWDNQYWSLWITNNGGGTIKDVWTASTYAASGLYISETKTPGRIYAMSLEHHVRTEARFHNVANWKIYAFQFEEEGREGPDCYMAEMSNCQNIEMVNVWMYRVIRAFMPKRIGFRIWDCKNITFRNMHNYTQILPVIEFPIYDMNKKLPVYSWDFARLTVLGSEKSLRPSCTVMDKPVKLATGFELASGATTDSKGNIYFCENRLKKIYKWSADTEQITLIADYPWKPFTLTTDTQDNLLVIFRYDPQPGYLVNGKQETVVRLPDDNPMYSGWGNSGWSAWGYSFNPDNVDATMKPMPRVVTAGMKNIQKVIHPSSRWRGDFDKVVASMPEYSFVAPDGVTIIPDTYDLGRSCALTVTVPGQSEPVYIVNEMNKTTVQLSVGGDGRLTEQGIICPYGQYSNVTDADGNVYVADGEIFVYDKYGKEQRRIQIEERPISLAIGGRQKDMLFVTTSSSFYGIKIR</sequence>
<dbReference type="Proteomes" id="UP001214113">
    <property type="component" value="Unassembled WGS sequence"/>
</dbReference>
<dbReference type="InterPro" id="IPR051262">
    <property type="entry name" value="SMP-30/CGR1_Lactonase"/>
</dbReference>
<evidence type="ECO:0000313" key="10">
    <source>
        <dbReference type="Proteomes" id="UP000095788"/>
    </source>
</evidence>
<evidence type="ECO:0000313" key="7">
    <source>
        <dbReference type="EMBL" id="OKZ28543.1"/>
    </source>
</evidence>
<evidence type="ECO:0000313" key="4">
    <source>
        <dbReference type="EMBL" id="CUP88941.1"/>
    </source>
</evidence>
<reference evidence="7 11" key="2">
    <citation type="journal article" date="2016" name="Nat. Biotechnol.">
        <title>Measurement of bacterial replication rates in microbial communities.</title>
        <authorList>
            <person name="Brown C.T."/>
            <person name="Olm M.R."/>
            <person name="Thomas B.C."/>
            <person name="Banfield J.F."/>
        </authorList>
    </citation>
    <scope>NUCLEOTIDE SEQUENCE [LARGE SCALE GENOMIC DNA]</scope>
    <source>
        <strain evidence="7">45_41</strain>
    </source>
</reference>
<organism evidence="7 11">
    <name type="scientific">Bacteroides uniformis</name>
    <dbReference type="NCBI Taxonomy" id="820"/>
    <lineage>
        <taxon>Bacteria</taxon>
        <taxon>Pseudomonadati</taxon>
        <taxon>Bacteroidota</taxon>
        <taxon>Bacteroidia</taxon>
        <taxon>Bacteroidales</taxon>
        <taxon>Bacteroidaceae</taxon>
        <taxon>Bacteroides</taxon>
    </lineage>
</organism>
<evidence type="ECO:0000313" key="12">
    <source>
        <dbReference type="Proteomes" id="UP000263754"/>
    </source>
</evidence>
<keyword evidence="4" id="KW-0456">Lyase</keyword>